<dbReference type="GO" id="GO:0016020">
    <property type="term" value="C:membrane"/>
    <property type="evidence" value="ECO:0007669"/>
    <property type="project" value="InterPro"/>
</dbReference>
<dbReference type="InterPro" id="IPR006669">
    <property type="entry name" value="MgtE_transporter"/>
</dbReference>
<evidence type="ECO:0000259" key="2">
    <source>
        <dbReference type="PROSITE" id="PS51371"/>
    </source>
</evidence>
<dbReference type="SMART" id="SM00116">
    <property type="entry name" value="CBS"/>
    <property type="match status" value="1"/>
</dbReference>
<proteinExistence type="predicted"/>
<dbReference type="EMBL" id="JAKNHJ010000019">
    <property type="protein sequence ID" value="MCG4618563.1"/>
    <property type="molecule type" value="Genomic_DNA"/>
</dbReference>
<dbReference type="AlphaFoldDB" id="A0AAJ1F8R3"/>
<dbReference type="InterPro" id="IPR038076">
    <property type="entry name" value="MgtE_N_sf"/>
</dbReference>
<accession>A0AAJ1F8R3</accession>
<feature type="domain" description="CBS" evidence="2">
    <location>
        <begin position="359"/>
        <end position="419"/>
    </location>
</feature>
<gene>
    <name evidence="3" type="ORF">L0M99_08690</name>
</gene>
<dbReference type="SUPFAM" id="SSF54631">
    <property type="entry name" value="CBS-domain pair"/>
    <property type="match status" value="1"/>
</dbReference>
<sequence>MEHAKHSIKPIGSRVFIGKLAGTRVFDPVGDEIGRVTDVIIVLRFTGLPTVVGLVVEVAGHRRVFVPVTRIVAIQPGQVITTGLVNIRQFQQRVAETMVMGELMDRVLAMRDGSGDVKIQDMCMEQDDRRDWYITKLYVQRVTSALALSRGETMLIDPSEVSHLRKSVLPQEATTLLAQLEDAKAADVADVLADLPEERRLEVAAQLGDDRLADVLEELGQEDRVSILTSLDVARAADILDVMQPDDATDLVNELPEKQAQILLAEMEPEEAADVRRLMAYGERTAGGLMTTTPVILPPDADVATLLAHVRRKDIPPALAAMVCVCRPPTETPTGRFLGAVHIQKALREPPQTLVGQILDDDLKGVDPSAGIGTVTRLLATYNLTAVPVVDKNRHLLGAVSVDDVLDHLLPEDWRDADEDETDLAMERERIEDGGQA</sequence>
<dbReference type="Pfam" id="PF03448">
    <property type="entry name" value="MgtE_N"/>
    <property type="match status" value="1"/>
</dbReference>
<dbReference type="SUPFAM" id="SSF158791">
    <property type="entry name" value="MgtE N-terminal domain-like"/>
    <property type="match status" value="1"/>
</dbReference>
<organism evidence="3 4">
    <name type="scientific">Varibaculum cambriense</name>
    <dbReference type="NCBI Taxonomy" id="184870"/>
    <lineage>
        <taxon>Bacteria</taxon>
        <taxon>Bacillati</taxon>
        <taxon>Actinomycetota</taxon>
        <taxon>Actinomycetes</taxon>
        <taxon>Actinomycetales</taxon>
        <taxon>Actinomycetaceae</taxon>
        <taxon>Varibaculum</taxon>
    </lineage>
</organism>
<dbReference type="Proteomes" id="UP001200537">
    <property type="component" value="Unassembled WGS sequence"/>
</dbReference>
<evidence type="ECO:0000313" key="4">
    <source>
        <dbReference type="Proteomes" id="UP001200537"/>
    </source>
</evidence>
<reference evidence="3" key="1">
    <citation type="submission" date="2022-01" db="EMBL/GenBank/DDBJ databases">
        <title>Collection of gut derived symbiotic bacterial strains cultured from healthy donors.</title>
        <authorList>
            <person name="Lin H."/>
            <person name="Kohout C."/>
            <person name="Waligurski E."/>
            <person name="Pamer E.G."/>
        </authorList>
    </citation>
    <scope>NUCLEOTIDE SEQUENCE</scope>
    <source>
        <strain evidence="3">DFI.7.46</strain>
    </source>
</reference>
<evidence type="ECO:0000256" key="1">
    <source>
        <dbReference type="PROSITE-ProRule" id="PRU00703"/>
    </source>
</evidence>
<evidence type="ECO:0000313" key="3">
    <source>
        <dbReference type="EMBL" id="MCG4618563.1"/>
    </source>
</evidence>
<dbReference type="InterPro" id="IPR006668">
    <property type="entry name" value="Mg_transptr_MgtE_intracell_dom"/>
</dbReference>
<dbReference type="PANTHER" id="PTHR43773:SF1">
    <property type="entry name" value="MAGNESIUM TRANSPORTER MGTE"/>
    <property type="match status" value="1"/>
</dbReference>
<dbReference type="InterPro" id="IPR000644">
    <property type="entry name" value="CBS_dom"/>
</dbReference>
<name>A0AAJ1F8R3_9ACTO</name>
<dbReference type="Gene3D" id="3.10.580.10">
    <property type="entry name" value="CBS-domain"/>
    <property type="match status" value="1"/>
</dbReference>
<dbReference type="Pfam" id="PF26205">
    <property type="entry name" value="SH3_actinomycetes"/>
    <property type="match status" value="1"/>
</dbReference>
<keyword evidence="1" id="KW-0129">CBS domain</keyword>
<protein>
    <submittedName>
        <fullName evidence="3">CBS domain-containing protein</fullName>
    </submittedName>
</protein>
<dbReference type="SMART" id="SM00924">
    <property type="entry name" value="MgtE_N"/>
    <property type="match status" value="1"/>
</dbReference>
<dbReference type="GO" id="GO:0015095">
    <property type="term" value="F:magnesium ion transmembrane transporter activity"/>
    <property type="evidence" value="ECO:0007669"/>
    <property type="project" value="InterPro"/>
</dbReference>
<comment type="caution">
    <text evidence="3">The sequence shown here is derived from an EMBL/GenBank/DDBJ whole genome shotgun (WGS) entry which is preliminary data.</text>
</comment>
<dbReference type="PROSITE" id="PS51371">
    <property type="entry name" value="CBS"/>
    <property type="match status" value="1"/>
</dbReference>
<dbReference type="Pfam" id="PF00571">
    <property type="entry name" value="CBS"/>
    <property type="match status" value="1"/>
</dbReference>
<dbReference type="InterPro" id="IPR046342">
    <property type="entry name" value="CBS_dom_sf"/>
</dbReference>
<dbReference type="Gene3D" id="1.25.60.10">
    <property type="entry name" value="MgtE N-terminal domain-like"/>
    <property type="match status" value="1"/>
</dbReference>
<dbReference type="RefSeq" id="WP_024058737.1">
    <property type="nucleotide sequence ID" value="NZ_CBCTPO010000008.1"/>
</dbReference>
<dbReference type="InterPro" id="IPR058838">
    <property type="entry name" value="SH3_actinomycetes"/>
</dbReference>
<dbReference type="PANTHER" id="PTHR43773">
    <property type="entry name" value="MAGNESIUM TRANSPORTER MGTE"/>
    <property type="match status" value="1"/>
</dbReference>